<accession>A0A4Y2HXN7</accession>
<evidence type="ECO:0000313" key="1">
    <source>
        <dbReference type="EMBL" id="GBM69726.1"/>
    </source>
</evidence>
<name>A0A4Y2HXN7_ARAVE</name>
<protein>
    <submittedName>
        <fullName evidence="1">Uncharacterized protein</fullName>
    </submittedName>
</protein>
<comment type="caution">
    <text evidence="1">The sequence shown here is derived from an EMBL/GenBank/DDBJ whole genome shotgun (WGS) entry which is preliminary data.</text>
</comment>
<dbReference type="Gene3D" id="3.30.420.10">
    <property type="entry name" value="Ribonuclease H-like superfamily/Ribonuclease H"/>
    <property type="match status" value="1"/>
</dbReference>
<proteinExistence type="predicted"/>
<organism evidence="1 2">
    <name type="scientific">Araneus ventricosus</name>
    <name type="common">Orbweaver spider</name>
    <name type="synonym">Epeira ventricosa</name>
    <dbReference type="NCBI Taxonomy" id="182803"/>
    <lineage>
        <taxon>Eukaryota</taxon>
        <taxon>Metazoa</taxon>
        <taxon>Ecdysozoa</taxon>
        <taxon>Arthropoda</taxon>
        <taxon>Chelicerata</taxon>
        <taxon>Arachnida</taxon>
        <taxon>Araneae</taxon>
        <taxon>Araneomorphae</taxon>
        <taxon>Entelegynae</taxon>
        <taxon>Araneoidea</taxon>
        <taxon>Araneidae</taxon>
        <taxon>Araneus</taxon>
    </lineage>
</organism>
<dbReference type="Pfam" id="PF01359">
    <property type="entry name" value="Transposase_1"/>
    <property type="match status" value="1"/>
</dbReference>
<sequence>MFRETRVNTGLNGLGNGYMERRELCILLDQEDMVHHELLKSSEIFNNARYQRQIVNLNHALIVKRPQWASRHDNVISLPDNASPNKHVKRSNLGSIAPTAVFSRPCAVRFSLVPVDNAHSVSTALTNVRRCGPTDRVVIIAKR</sequence>
<dbReference type="Proteomes" id="UP000499080">
    <property type="component" value="Unassembled WGS sequence"/>
</dbReference>
<dbReference type="OrthoDB" id="8028980at2759"/>
<evidence type="ECO:0000313" key="2">
    <source>
        <dbReference type="Proteomes" id="UP000499080"/>
    </source>
</evidence>
<keyword evidence="2" id="KW-1185">Reference proteome</keyword>
<gene>
    <name evidence="1" type="ORF">AVEN_13913_1</name>
</gene>
<dbReference type="InterPro" id="IPR036397">
    <property type="entry name" value="RNaseH_sf"/>
</dbReference>
<dbReference type="AlphaFoldDB" id="A0A4Y2HXN7"/>
<dbReference type="EMBL" id="BGPR01002210">
    <property type="protein sequence ID" value="GBM69726.1"/>
    <property type="molecule type" value="Genomic_DNA"/>
</dbReference>
<dbReference type="InterPro" id="IPR001888">
    <property type="entry name" value="Transposase_1"/>
</dbReference>
<dbReference type="GO" id="GO:0003676">
    <property type="term" value="F:nucleic acid binding"/>
    <property type="evidence" value="ECO:0007669"/>
    <property type="project" value="InterPro"/>
</dbReference>
<reference evidence="1 2" key="1">
    <citation type="journal article" date="2019" name="Sci. Rep.">
        <title>Orb-weaving spider Araneus ventricosus genome elucidates the spidroin gene catalogue.</title>
        <authorList>
            <person name="Kono N."/>
            <person name="Nakamura H."/>
            <person name="Ohtoshi R."/>
            <person name="Moran D.A.P."/>
            <person name="Shinohara A."/>
            <person name="Yoshida Y."/>
            <person name="Fujiwara M."/>
            <person name="Mori M."/>
            <person name="Tomita M."/>
            <person name="Arakawa K."/>
        </authorList>
    </citation>
    <scope>NUCLEOTIDE SEQUENCE [LARGE SCALE GENOMIC DNA]</scope>
</reference>